<evidence type="ECO:0000256" key="1">
    <source>
        <dbReference type="ARBA" id="ARBA00004613"/>
    </source>
</evidence>
<comment type="similarity">
    <text evidence="2 4">Belongs to the AB hydrolase superfamily. Lipase family.</text>
</comment>
<dbReference type="PANTHER" id="PTHR11610">
    <property type="entry name" value="LIPASE"/>
    <property type="match status" value="1"/>
</dbReference>
<feature type="compositionally biased region" description="Low complexity" evidence="5">
    <location>
        <begin position="333"/>
        <end position="346"/>
    </location>
</feature>
<dbReference type="SUPFAM" id="SSF53474">
    <property type="entry name" value="alpha/beta-Hydrolases"/>
    <property type="match status" value="1"/>
</dbReference>
<organism evidence="7 8">
    <name type="scientific">Pararge aegeria aegeria</name>
    <dbReference type="NCBI Taxonomy" id="348720"/>
    <lineage>
        <taxon>Eukaryota</taxon>
        <taxon>Metazoa</taxon>
        <taxon>Ecdysozoa</taxon>
        <taxon>Arthropoda</taxon>
        <taxon>Hexapoda</taxon>
        <taxon>Insecta</taxon>
        <taxon>Pterygota</taxon>
        <taxon>Neoptera</taxon>
        <taxon>Endopterygota</taxon>
        <taxon>Lepidoptera</taxon>
        <taxon>Glossata</taxon>
        <taxon>Ditrysia</taxon>
        <taxon>Papilionoidea</taxon>
        <taxon>Nymphalidae</taxon>
        <taxon>Satyrinae</taxon>
        <taxon>Satyrini</taxon>
        <taxon>Parargina</taxon>
        <taxon>Pararge</taxon>
    </lineage>
</organism>
<dbReference type="PRINTS" id="PR00821">
    <property type="entry name" value="TAGLIPASE"/>
</dbReference>
<feature type="domain" description="Lipase" evidence="6">
    <location>
        <begin position="49"/>
        <end position="315"/>
    </location>
</feature>
<dbReference type="GO" id="GO:0005615">
    <property type="term" value="C:extracellular space"/>
    <property type="evidence" value="ECO:0007669"/>
    <property type="project" value="TreeGrafter"/>
</dbReference>
<dbReference type="GO" id="GO:0016298">
    <property type="term" value="F:lipase activity"/>
    <property type="evidence" value="ECO:0007669"/>
    <property type="project" value="InterPro"/>
</dbReference>
<dbReference type="PANTHER" id="PTHR11610:SF37">
    <property type="entry name" value="GH01208P"/>
    <property type="match status" value="1"/>
</dbReference>
<comment type="caution">
    <text evidence="7">The sequence shown here is derived from an EMBL/GenBank/DDBJ whole genome shotgun (WGS) entry which is preliminary data.</text>
</comment>
<dbReference type="Pfam" id="PF00151">
    <property type="entry name" value="Lipase"/>
    <property type="match status" value="1"/>
</dbReference>
<evidence type="ECO:0000256" key="4">
    <source>
        <dbReference type="RuleBase" id="RU004262"/>
    </source>
</evidence>
<protein>
    <submittedName>
        <fullName evidence="7">Jg25966 protein</fullName>
    </submittedName>
</protein>
<dbReference type="InterPro" id="IPR013818">
    <property type="entry name" value="Lipase"/>
</dbReference>
<dbReference type="Gene3D" id="3.40.50.1820">
    <property type="entry name" value="alpha/beta hydrolase"/>
    <property type="match status" value="1"/>
</dbReference>
<evidence type="ECO:0000313" key="7">
    <source>
        <dbReference type="EMBL" id="CAH2234753.1"/>
    </source>
</evidence>
<feature type="region of interest" description="Disordered" evidence="5">
    <location>
        <begin position="324"/>
        <end position="346"/>
    </location>
</feature>
<dbReference type="InterPro" id="IPR029058">
    <property type="entry name" value="AB_hydrolase_fold"/>
</dbReference>
<evidence type="ECO:0000256" key="5">
    <source>
        <dbReference type="SAM" id="MobiDB-lite"/>
    </source>
</evidence>
<dbReference type="GO" id="GO:0017171">
    <property type="term" value="F:serine hydrolase activity"/>
    <property type="evidence" value="ECO:0007669"/>
    <property type="project" value="TreeGrafter"/>
</dbReference>
<evidence type="ECO:0000313" key="8">
    <source>
        <dbReference type="Proteomes" id="UP000838756"/>
    </source>
</evidence>
<sequence>MCNYNKLFWSVGIILIGFSLDFSHTAWLRCYKSSMSDYTLMPLNDPARILRDACFNPNLKTLFYTFGYRGKSYGPATTAVVTAYINSKKKNVVLLDWEDEAKSGYLGIPLGYALSAVPNAKRIGQELGEALITLSLAGMNMSDVQLMGHSLGAHVMGYAGRWTRQKGQVISRITGLDPARALFEGIFAFKSGLDRTCAKFVDIVHSNPGNYGRSLSTGTVDFWPNYSINDGLQPGCPSGNYEMFTPEDLCSHDRSWHYQVETTHSATAFPASPAENYDAWQAMQQPPSTFIYMGDLANTRARGNYFFRTNRQSPYSMGAQGMMPYRSDQPRESPTTPLSTLLKLVR</sequence>
<accession>A0A8S4RBU3</accession>
<dbReference type="EMBL" id="CAKXAJ010025083">
    <property type="protein sequence ID" value="CAH2234753.1"/>
    <property type="molecule type" value="Genomic_DNA"/>
</dbReference>
<dbReference type="GO" id="GO:0016042">
    <property type="term" value="P:lipid catabolic process"/>
    <property type="evidence" value="ECO:0007669"/>
    <property type="project" value="TreeGrafter"/>
</dbReference>
<dbReference type="InterPro" id="IPR000734">
    <property type="entry name" value="TAG_lipase"/>
</dbReference>
<comment type="subcellular location">
    <subcellularLocation>
        <location evidence="1">Secreted</location>
    </subcellularLocation>
</comment>
<name>A0A8S4RBU3_9NEOP</name>
<evidence type="ECO:0000256" key="3">
    <source>
        <dbReference type="ARBA" id="ARBA00022525"/>
    </source>
</evidence>
<dbReference type="Proteomes" id="UP000838756">
    <property type="component" value="Unassembled WGS sequence"/>
</dbReference>
<evidence type="ECO:0000256" key="2">
    <source>
        <dbReference type="ARBA" id="ARBA00010701"/>
    </source>
</evidence>
<dbReference type="OrthoDB" id="7407350at2759"/>
<proteinExistence type="inferred from homology"/>
<keyword evidence="3" id="KW-0964">Secreted</keyword>
<gene>
    <name evidence="7" type="primary">jg25966</name>
    <name evidence="7" type="ORF">PAEG_LOCUS12502</name>
</gene>
<reference evidence="7" key="1">
    <citation type="submission" date="2022-03" db="EMBL/GenBank/DDBJ databases">
        <authorList>
            <person name="Lindestad O."/>
        </authorList>
    </citation>
    <scope>NUCLEOTIDE SEQUENCE</scope>
</reference>
<keyword evidence="8" id="KW-1185">Reference proteome</keyword>
<dbReference type="AlphaFoldDB" id="A0A8S4RBU3"/>
<evidence type="ECO:0000259" key="6">
    <source>
        <dbReference type="Pfam" id="PF00151"/>
    </source>
</evidence>